<proteinExistence type="predicted"/>
<sequence>MYLRTGLFVSWIGAAVRMGLRRARDCSRIDSGERGWLTQTVDKSVRRQPFLSIRKASSTRGSRSTSMRTGGHEPCSAVSFTRLRGRQRSNHVAPPSIGRSVEDNAFAFLIDHVGAS</sequence>
<feature type="region of interest" description="Disordered" evidence="1">
    <location>
        <begin position="55"/>
        <end position="77"/>
    </location>
</feature>
<name>A0A132EAK3_9BURK</name>
<gene>
    <name evidence="2" type="ORF">WT56_28180</name>
</gene>
<dbReference type="Proteomes" id="UP000062912">
    <property type="component" value="Unassembled WGS sequence"/>
</dbReference>
<evidence type="ECO:0000313" key="2">
    <source>
        <dbReference type="EMBL" id="KWF22090.1"/>
    </source>
</evidence>
<evidence type="ECO:0000313" key="3">
    <source>
        <dbReference type="Proteomes" id="UP000062912"/>
    </source>
</evidence>
<protein>
    <submittedName>
        <fullName evidence="2">Uncharacterized protein</fullName>
    </submittedName>
</protein>
<reference evidence="2 3" key="1">
    <citation type="submission" date="2015-11" db="EMBL/GenBank/DDBJ databases">
        <title>Expanding the genomic diversity of Burkholderia species for the development of highly accurate diagnostics.</title>
        <authorList>
            <person name="Sahl J."/>
            <person name="Keim P."/>
            <person name="Wagner D."/>
        </authorList>
    </citation>
    <scope>NUCLEOTIDE SEQUENCE [LARGE SCALE GENOMIC DNA]</scope>
    <source>
        <strain evidence="2 3">MSMB368WGS</strain>
    </source>
</reference>
<feature type="compositionally biased region" description="Low complexity" evidence="1">
    <location>
        <begin position="58"/>
        <end position="69"/>
    </location>
</feature>
<dbReference type="AlphaFoldDB" id="A0A132EAK3"/>
<organism evidence="2 3">
    <name type="scientific">Burkholderia pseudomultivorans</name>
    <dbReference type="NCBI Taxonomy" id="1207504"/>
    <lineage>
        <taxon>Bacteria</taxon>
        <taxon>Pseudomonadati</taxon>
        <taxon>Pseudomonadota</taxon>
        <taxon>Betaproteobacteria</taxon>
        <taxon>Burkholderiales</taxon>
        <taxon>Burkholderiaceae</taxon>
        <taxon>Burkholderia</taxon>
        <taxon>Burkholderia cepacia complex</taxon>
    </lineage>
</organism>
<evidence type="ECO:0000256" key="1">
    <source>
        <dbReference type="SAM" id="MobiDB-lite"/>
    </source>
</evidence>
<accession>A0A132EAK3</accession>
<comment type="caution">
    <text evidence="2">The sequence shown here is derived from an EMBL/GenBank/DDBJ whole genome shotgun (WGS) entry which is preliminary data.</text>
</comment>
<dbReference type="EMBL" id="LPJR01000071">
    <property type="protein sequence ID" value="KWF22090.1"/>
    <property type="molecule type" value="Genomic_DNA"/>
</dbReference>